<protein>
    <recommendedName>
        <fullName evidence="3">Transposase</fullName>
    </recommendedName>
</protein>
<comment type="caution">
    <text evidence="1">The sequence shown here is derived from an EMBL/GenBank/DDBJ whole genome shotgun (WGS) entry which is preliminary data.</text>
</comment>
<dbReference type="RefSeq" id="WP_264773264.1">
    <property type="nucleotide sequence ID" value="NZ_JAPDOG010000027.1"/>
</dbReference>
<evidence type="ECO:0000313" key="2">
    <source>
        <dbReference type="Proteomes" id="UP001207582"/>
    </source>
</evidence>
<evidence type="ECO:0008006" key="3">
    <source>
        <dbReference type="Google" id="ProtNLM"/>
    </source>
</evidence>
<sequence>MALSAADPVRVKIEILDGNSRKVTTIETHDPEWSFKQFCRNRHTPQWCWREIPATAARPH</sequence>
<reference evidence="1 2" key="1">
    <citation type="submission" date="2022-10" db="EMBL/GenBank/DDBJ databases">
        <title>Defluviimonas sp. CAU 1641 isolated from mud.</title>
        <authorList>
            <person name="Kim W."/>
        </authorList>
    </citation>
    <scope>NUCLEOTIDE SEQUENCE [LARGE SCALE GENOMIC DNA]</scope>
    <source>
        <strain evidence="1 2">CAU 1641</strain>
    </source>
</reference>
<keyword evidence="2" id="KW-1185">Reference proteome</keyword>
<organism evidence="1 2">
    <name type="scientific">Defluviimonas salinarum</name>
    <dbReference type="NCBI Taxonomy" id="2992147"/>
    <lineage>
        <taxon>Bacteria</taxon>
        <taxon>Pseudomonadati</taxon>
        <taxon>Pseudomonadota</taxon>
        <taxon>Alphaproteobacteria</taxon>
        <taxon>Rhodobacterales</taxon>
        <taxon>Paracoccaceae</taxon>
        <taxon>Albidovulum</taxon>
    </lineage>
</organism>
<proteinExistence type="predicted"/>
<dbReference type="EMBL" id="JAPDOG010000027">
    <property type="protein sequence ID" value="MCW3783885.1"/>
    <property type="molecule type" value="Genomic_DNA"/>
</dbReference>
<gene>
    <name evidence="1" type="ORF">OM960_20335</name>
</gene>
<accession>A0ABT3J8A1</accession>
<evidence type="ECO:0000313" key="1">
    <source>
        <dbReference type="EMBL" id="MCW3783885.1"/>
    </source>
</evidence>
<dbReference type="Proteomes" id="UP001207582">
    <property type="component" value="Unassembled WGS sequence"/>
</dbReference>
<name>A0ABT3J8A1_9RHOB</name>